<feature type="region of interest" description="Disordered" evidence="1">
    <location>
        <begin position="173"/>
        <end position="202"/>
    </location>
</feature>
<comment type="caution">
    <text evidence="2">The sequence shown here is derived from an EMBL/GenBank/DDBJ whole genome shotgun (WGS) entry which is preliminary data.</text>
</comment>
<dbReference type="AlphaFoldDB" id="A0AAD2FDI6"/>
<reference evidence="2" key="1">
    <citation type="submission" date="2023-08" db="EMBL/GenBank/DDBJ databases">
        <authorList>
            <person name="Audoor S."/>
            <person name="Bilcke G."/>
        </authorList>
    </citation>
    <scope>NUCLEOTIDE SEQUENCE</scope>
</reference>
<feature type="region of interest" description="Disordered" evidence="1">
    <location>
        <begin position="1"/>
        <end position="88"/>
    </location>
</feature>
<dbReference type="Proteomes" id="UP001295423">
    <property type="component" value="Unassembled WGS sequence"/>
</dbReference>
<sequence length="376" mass="41322">MSDFTDSDATSVSMSLAGDKNQKQTPESPPSATTGRPPIIGTRSKSVGLPPLNPNSSLGNSPIATPRNRCDTAEFTKASNTSSTSRHRRLEQFEFSQQSLSSIWSHEPHNPRPTTTPPAEVHFPDGDDYLQFGNSSFASSFDDASGFEAWSVGHDPPIGPSVHISDLRPVIDEAKKNPAARPPRPDRPRRTKGGRKKKLKPEMSMPMYLRKRASLDEKVTGNLVISGWVAASLYDDALDERLAEPSSKMTLGDMFYMQIMEATTTAYIDLYDPSGILAHHLVLKKDWGCSSREVTSRIGKMVFIQSPILSIVRLLPISLEDAFFNGENLISSKEFSRAQSMLFVSGAGKVYAPDEQHDAATFILFTLDALVKQFGI</sequence>
<protein>
    <submittedName>
        <fullName evidence="2">Uncharacterized protein</fullName>
    </submittedName>
</protein>
<name>A0AAD2FDI6_9STRA</name>
<evidence type="ECO:0000256" key="1">
    <source>
        <dbReference type="SAM" id="MobiDB-lite"/>
    </source>
</evidence>
<keyword evidence="3" id="KW-1185">Reference proteome</keyword>
<accession>A0AAD2FDI6</accession>
<feature type="region of interest" description="Disordered" evidence="1">
    <location>
        <begin position="99"/>
        <end position="118"/>
    </location>
</feature>
<gene>
    <name evidence="2" type="ORF">CYCCA115_LOCUS2025</name>
</gene>
<evidence type="ECO:0000313" key="3">
    <source>
        <dbReference type="Proteomes" id="UP001295423"/>
    </source>
</evidence>
<feature type="compositionally biased region" description="Polar residues" evidence="1">
    <location>
        <begin position="23"/>
        <end position="34"/>
    </location>
</feature>
<feature type="compositionally biased region" description="Polar residues" evidence="1">
    <location>
        <begin position="54"/>
        <end position="63"/>
    </location>
</feature>
<proteinExistence type="predicted"/>
<dbReference type="EMBL" id="CAKOGP040000113">
    <property type="protein sequence ID" value="CAJ1930663.1"/>
    <property type="molecule type" value="Genomic_DNA"/>
</dbReference>
<organism evidence="2 3">
    <name type="scientific">Cylindrotheca closterium</name>
    <dbReference type="NCBI Taxonomy" id="2856"/>
    <lineage>
        <taxon>Eukaryota</taxon>
        <taxon>Sar</taxon>
        <taxon>Stramenopiles</taxon>
        <taxon>Ochrophyta</taxon>
        <taxon>Bacillariophyta</taxon>
        <taxon>Bacillariophyceae</taxon>
        <taxon>Bacillariophycidae</taxon>
        <taxon>Bacillariales</taxon>
        <taxon>Bacillariaceae</taxon>
        <taxon>Cylindrotheca</taxon>
    </lineage>
</organism>
<evidence type="ECO:0000313" key="2">
    <source>
        <dbReference type="EMBL" id="CAJ1930663.1"/>
    </source>
</evidence>
<feature type="compositionally biased region" description="Basic residues" evidence="1">
    <location>
        <begin position="189"/>
        <end position="199"/>
    </location>
</feature>